<sequence length="166" mass="19067">MLIKPYQARVAKREVIKLKQKQRGIKRWELMLVLLISVAIAMGIGVIVKKRIGSAMVEQVESDIRRISVALHQYKLDNKRYPTTEQNLLALLERPQIKPLAHFWKGPYINRETLIHDPWKNAYLYESSDAPPAFELTTLGADGKPGGEDLNTDISMRFQSDEGYFE</sequence>
<keyword evidence="1" id="KW-0812">Transmembrane</keyword>
<reference evidence="3" key="1">
    <citation type="submission" date="2021-07" db="EMBL/GenBank/DDBJ databases">
        <title>Zhongshania sp. CAU 1632 isolated from seawater.</title>
        <authorList>
            <person name="Kim W."/>
        </authorList>
    </citation>
    <scope>NUCLEOTIDE SEQUENCE</scope>
    <source>
        <strain evidence="3">CAU 1632</strain>
    </source>
</reference>
<evidence type="ECO:0000313" key="4">
    <source>
        <dbReference type="Proteomes" id="UP001166291"/>
    </source>
</evidence>
<dbReference type="RefSeq" id="WP_219041432.1">
    <property type="nucleotide sequence ID" value="NZ_JAHWDQ010000001.1"/>
</dbReference>
<keyword evidence="4" id="KW-1185">Reference proteome</keyword>
<gene>
    <name evidence="3" type="primary">gspG</name>
    <name evidence="3" type="ORF">KXJ70_00035</name>
</gene>
<keyword evidence="1" id="KW-0472">Membrane</keyword>
<protein>
    <submittedName>
        <fullName evidence="3">Type II secretion system major pseudopilin GspG</fullName>
    </submittedName>
</protein>
<dbReference type="Pfam" id="PF08334">
    <property type="entry name" value="T2SSG"/>
    <property type="match status" value="1"/>
</dbReference>
<feature type="transmembrane region" description="Helical" evidence="1">
    <location>
        <begin position="28"/>
        <end position="48"/>
    </location>
</feature>
<dbReference type="Proteomes" id="UP001166291">
    <property type="component" value="Unassembled WGS sequence"/>
</dbReference>
<dbReference type="InterPro" id="IPR010054">
    <property type="entry name" value="Type2_sec_GspG"/>
</dbReference>
<dbReference type="NCBIfam" id="TIGR01710">
    <property type="entry name" value="typeII_sec_gspG"/>
    <property type="match status" value="1"/>
</dbReference>
<feature type="domain" description="Type II secretion system protein GspG C-terminal" evidence="2">
    <location>
        <begin position="50"/>
        <end position="155"/>
    </location>
</feature>
<proteinExistence type="predicted"/>
<dbReference type="InterPro" id="IPR013545">
    <property type="entry name" value="T2SS_protein-GspG_C"/>
</dbReference>
<evidence type="ECO:0000313" key="3">
    <source>
        <dbReference type="EMBL" id="MBW2939150.1"/>
    </source>
</evidence>
<name>A0ABS6VLE8_9GAMM</name>
<dbReference type="EMBL" id="JAHWDQ010000001">
    <property type="protein sequence ID" value="MBW2939150.1"/>
    <property type="molecule type" value="Genomic_DNA"/>
</dbReference>
<organism evidence="3 4">
    <name type="scientific">Zhongshania aquimaris</name>
    <dbReference type="NCBI Taxonomy" id="2857107"/>
    <lineage>
        <taxon>Bacteria</taxon>
        <taxon>Pseudomonadati</taxon>
        <taxon>Pseudomonadota</taxon>
        <taxon>Gammaproteobacteria</taxon>
        <taxon>Cellvibrionales</taxon>
        <taxon>Spongiibacteraceae</taxon>
        <taxon>Zhongshania</taxon>
    </lineage>
</organism>
<evidence type="ECO:0000259" key="2">
    <source>
        <dbReference type="Pfam" id="PF08334"/>
    </source>
</evidence>
<keyword evidence="1" id="KW-1133">Transmembrane helix</keyword>
<accession>A0ABS6VLE8</accession>
<comment type="caution">
    <text evidence="3">The sequence shown here is derived from an EMBL/GenBank/DDBJ whole genome shotgun (WGS) entry which is preliminary data.</text>
</comment>
<evidence type="ECO:0000256" key="1">
    <source>
        <dbReference type="SAM" id="Phobius"/>
    </source>
</evidence>